<comment type="similarity">
    <text evidence="2 7">Belongs to the OMP decarboxylase family. Type 2 subfamily.</text>
</comment>
<sequence length="308" mass="32609">MPGYSERLHAKIEQLSTPALVGLDPRWDLLPAEIQDAANSQGGSKSEIQARAFERFCREIIDVVAGKVPAVKPQVAFFEQLGPPGMTALLSVMQHAREAGLIVIADAKRGDIGSTATAYADAWLAGEDSSAAPYPADALTINAYLGVDTLQPFIDAAVERNAGLYVLVRTSNPGAAVLQDRKEAGVKLFEAVADVVQSLNEQHWPQSQYGGLGAVVGATWPQELSELRQRMPSAPLLVPGYGSQGGTAADVAGAFDSKGLGGLINSSRAINFAYRNGEFADQFGEANWREAVAAATEKMIADLRTATP</sequence>
<keyword evidence="10" id="KW-1185">Reference proteome</keyword>
<dbReference type="SMART" id="SM00934">
    <property type="entry name" value="OMPdecase"/>
    <property type="match status" value="1"/>
</dbReference>
<dbReference type="RefSeq" id="WP_077027702.1">
    <property type="nucleotide sequence ID" value="NZ_CP017641.1"/>
</dbReference>
<proteinExistence type="inferred from homology"/>
<keyword evidence="3 7" id="KW-0210">Decarboxylase</keyword>
<evidence type="ECO:0000256" key="1">
    <source>
        <dbReference type="ARBA" id="ARBA00004861"/>
    </source>
</evidence>
<evidence type="ECO:0000313" key="9">
    <source>
        <dbReference type="EMBL" id="APZ96723.1"/>
    </source>
</evidence>
<reference evidence="9 10" key="1">
    <citation type="journal article" date="2016" name="Front. Microbiol.">
        <title>Fuerstia marisgermanicae gen. nov., sp. nov., an Unusual Member of the Phylum Planctomycetes from the German Wadden Sea.</title>
        <authorList>
            <person name="Kohn T."/>
            <person name="Heuer A."/>
            <person name="Jogler M."/>
            <person name="Vollmers J."/>
            <person name="Boedeker C."/>
            <person name="Bunk B."/>
            <person name="Rast P."/>
            <person name="Borchert D."/>
            <person name="Glockner I."/>
            <person name="Freese H.M."/>
            <person name="Klenk H.P."/>
            <person name="Overmann J."/>
            <person name="Kaster A.K."/>
            <person name="Rohde M."/>
            <person name="Wiegand S."/>
            <person name="Jogler C."/>
        </authorList>
    </citation>
    <scope>NUCLEOTIDE SEQUENCE [LARGE SCALE GENOMIC DNA]</scope>
    <source>
        <strain evidence="9 10">NH11</strain>
    </source>
</reference>
<feature type="active site" description="Proton donor" evidence="7">
    <location>
        <position position="108"/>
    </location>
</feature>
<dbReference type="InterPro" id="IPR011995">
    <property type="entry name" value="OMPdecase_type-2"/>
</dbReference>
<dbReference type="GO" id="GO:0044205">
    <property type="term" value="P:'de novo' UMP biosynthetic process"/>
    <property type="evidence" value="ECO:0007669"/>
    <property type="project" value="UniProtKB-UniRule"/>
</dbReference>
<gene>
    <name evidence="7" type="primary">pyrF</name>
    <name evidence="9" type="ORF">Fuma_06396</name>
</gene>
<accession>A0A1P8WRP0</accession>
<dbReference type="InterPro" id="IPR001754">
    <property type="entry name" value="OMPdeCOase_dom"/>
</dbReference>
<dbReference type="Proteomes" id="UP000187735">
    <property type="component" value="Chromosome"/>
</dbReference>
<evidence type="ECO:0000256" key="7">
    <source>
        <dbReference type="HAMAP-Rule" id="MF_01215"/>
    </source>
</evidence>
<dbReference type="OrthoDB" id="9808470at2"/>
<dbReference type="GO" id="GO:0004590">
    <property type="term" value="F:orotidine-5'-phosphate decarboxylase activity"/>
    <property type="evidence" value="ECO:0007669"/>
    <property type="project" value="UniProtKB-UniRule"/>
</dbReference>
<dbReference type="AlphaFoldDB" id="A0A1P8WRP0"/>
<dbReference type="STRING" id="1891926.Fuma_06396"/>
<keyword evidence="5 7" id="KW-0456">Lyase</keyword>
<dbReference type="EC" id="4.1.1.23" evidence="7"/>
<dbReference type="PANTHER" id="PTHR43375:SF1">
    <property type="entry name" value="OROTIDINE 5'-PHOSPHATE DECARBOXYLASE"/>
    <property type="match status" value="1"/>
</dbReference>
<evidence type="ECO:0000259" key="8">
    <source>
        <dbReference type="SMART" id="SM00934"/>
    </source>
</evidence>
<comment type="pathway">
    <text evidence="1 7">Pyrimidine metabolism; UMP biosynthesis via de novo pathway; UMP from orotate: step 2/2.</text>
</comment>
<dbReference type="SUPFAM" id="SSF51366">
    <property type="entry name" value="Ribulose-phoshate binding barrel"/>
    <property type="match status" value="1"/>
</dbReference>
<dbReference type="Gene3D" id="3.20.20.70">
    <property type="entry name" value="Aldolase class I"/>
    <property type="match status" value="1"/>
</dbReference>
<dbReference type="Pfam" id="PF00215">
    <property type="entry name" value="OMPdecase"/>
    <property type="match status" value="1"/>
</dbReference>
<dbReference type="InterPro" id="IPR013785">
    <property type="entry name" value="Aldolase_TIM"/>
</dbReference>
<dbReference type="EMBL" id="CP017641">
    <property type="protein sequence ID" value="APZ96723.1"/>
    <property type="molecule type" value="Genomic_DNA"/>
</dbReference>
<organism evidence="9 10">
    <name type="scientific">Fuerstiella marisgermanici</name>
    <dbReference type="NCBI Taxonomy" id="1891926"/>
    <lineage>
        <taxon>Bacteria</taxon>
        <taxon>Pseudomonadati</taxon>
        <taxon>Planctomycetota</taxon>
        <taxon>Planctomycetia</taxon>
        <taxon>Planctomycetales</taxon>
        <taxon>Planctomycetaceae</taxon>
        <taxon>Fuerstiella</taxon>
    </lineage>
</organism>
<dbReference type="GO" id="GO:0006207">
    <property type="term" value="P:'de novo' pyrimidine nucleobase biosynthetic process"/>
    <property type="evidence" value="ECO:0007669"/>
    <property type="project" value="InterPro"/>
</dbReference>
<dbReference type="UniPathway" id="UPA00070">
    <property type="reaction ID" value="UER00120"/>
</dbReference>
<dbReference type="InterPro" id="IPR018089">
    <property type="entry name" value="OMPdecase_AS"/>
</dbReference>
<feature type="domain" description="Orotidine 5'-phosphate decarboxylase" evidence="8">
    <location>
        <begin position="18"/>
        <end position="283"/>
    </location>
</feature>
<dbReference type="CDD" id="cd04725">
    <property type="entry name" value="OMP_decarboxylase_like"/>
    <property type="match status" value="1"/>
</dbReference>
<dbReference type="KEGG" id="fmr:Fuma_06396"/>
<dbReference type="InterPro" id="IPR011060">
    <property type="entry name" value="RibuloseP-bd_barrel"/>
</dbReference>
<comment type="catalytic activity">
    <reaction evidence="6 7">
        <text>orotidine 5'-phosphate + H(+) = UMP + CO2</text>
        <dbReference type="Rhea" id="RHEA:11596"/>
        <dbReference type="ChEBI" id="CHEBI:15378"/>
        <dbReference type="ChEBI" id="CHEBI:16526"/>
        <dbReference type="ChEBI" id="CHEBI:57538"/>
        <dbReference type="ChEBI" id="CHEBI:57865"/>
        <dbReference type="EC" id="4.1.1.23"/>
    </reaction>
</comment>
<keyword evidence="4 7" id="KW-0665">Pyrimidine biosynthesis</keyword>
<dbReference type="NCBIfam" id="TIGR02127">
    <property type="entry name" value="pyrF_sub2"/>
    <property type="match status" value="1"/>
</dbReference>
<evidence type="ECO:0000256" key="2">
    <source>
        <dbReference type="ARBA" id="ARBA00008847"/>
    </source>
</evidence>
<evidence type="ECO:0000256" key="4">
    <source>
        <dbReference type="ARBA" id="ARBA00022975"/>
    </source>
</evidence>
<protein>
    <recommendedName>
        <fullName evidence="7">Orotidine 5'-phosphate decarboxylase</fullName>
        <ecNumber evidence="7">4.1.1.23</ecNumber>
    </recommendedName>
    <alternativeName>
        <fullName evidence="7">OMP decarboxylase</fullName>
        <shortName evidence="7">OMPDCase</shortName>
        <shortName evidence="7">OMPdecase</shortName>
    </alternativeName>
</protein>
<evidence type="ECO:0000256" key="5">
    <source>
        <dbReference type="ARBA" id="ARBA00023239"/>
    </source>
</evidence>
<dbReference type="PANTHER" id="PTHR43375">
    <property type="entry name" value="OROTIDINE 5'-PHOSPHATE DECARBOXYLASE"/>
    <property type="match status" value="1"/>
</dbReference>
<dbReference type="HAMAP" id="MF_01215">
    <property type="entry name" value="OMPdecase_type2"/>
    <property type="match status" value="1"/>
</dbReference>
<evidence type="ECO:0000256" key="3">
    <source>
        <dbReference type="ARBA" id="ARBA00022793"/>
    </source>
</evidence>
<evidence type="ECO:0000256" key="6">
    <source>
        <dbReference type="ARBA" id="ARBA00049157"/>
    </source>
</evidence>
<dbReference type="PROSITE" id="PS00156">
    <property type="entry name" value="OMPDECASE"/>
    <property type="match status" value="1"/>
</dbReference>
<name>A0A1P8WRP0_9PLAN</name>
<evidence type="ECO:0000313" key="10">
    <source>
        <dbReference type="Proteomes" id="UP000187735"/>
    </source>
</evidence>